<evidence type="ECO:0000313" key="5">
    <source>
        <dbReference type="EMBL" id="QZD96365.1"/>
    </source>
</evidence>
<dbReference type="PROSITE" id="PS50949">
    <property type="entry name" value="HTH_GNTR"/>
    <property type="match status" value="1"/>
</dbReference>
<dbReference type="EMBL" id="CP081294">
    <property type="protein sequence ID" value="QZD96365.1"/>
    <property type="molecule type" value="Genomic_DNA"/>
</dbReference>
<dbReference type="Gene3D" id="3.40.1410.10">
    <property type="entry name" value="Chorismate lyase-like"/>
    <property type="match status" value="1"/>
</dbReference>
<evidence type="ECO:0000313" key="6">
    <source>
        <dbReference type="Proteomes" id="UP000824321"/>
    </source>
</evidence>
<dbReference type="SMART" id="SM00866">
    <property type="entry name" value="UTRA"/>
    <property type="match status" value="1"/>
</dbReference>
<sequence>MNGVTHGGIREAIRERIVAGEWKLGELIPGEMEFAAEYECSRTTVNRALQALADEGIVERKRKGGTRVRPMPAPQAQLKIPIIREQVESRDAAYSARIVRRETLIPTAEIAQLLGVREQSRCAYLETLHLSDGRPFVFERRWVNLGTVPEFEQADLAQTSANEWLIRTVPFTRGDVSLCATSADAELAAVLGFEQGEALFTMKRVTWLDQRSVTATRLYYAPGYSLDFAI</sequence>
<dbReference type="Pfam" id="PF00392">
    <property type="entry name" value="GntR"/>
    <property type="match status" value="1"/>
</dbReference>
<dbReference type="PANTHER" id="PTHR44846:SF16">
    <property type="entry name" value="TRANSCRIPTIONAL REGULATOR PHNF-RELATED"/>
    <property type="match status" value="1"/>
</dbReference>
<dbReference type="Gene3D" id="1.10.10.10">
    <property type="entry name" value="Winged helix-like DNA-binding domain superfamily/Winged helix DNA-binding domain"/>
    <property type="match status" value="1"/>
</dbReference>
<feature type="domain" description="HTH gntR-type" evidence="4">
    <location>
        <begin position="3"/>
        <end position="71"/>
    </location>
</feature>
<reference evidence="5 6" key="1">
    <citation type="submission" date="2021-08" db="EMBL/GenBank/DDBJ databases">
        <title>Comparative Genomics Analysis of the Genus Qipengyuania Reveals Extensive Genetic Diversity and Metabolic Versatility, Including the Description of Fifteen Novel Species.</title>
        <authorList>
            <person name="Liu Y."/>
        </authorList>
    </citation>
    <scope>NUCLEOTIDE SEQUENCE [LARGE SCALE GENOMIC DNA]</scope>
    <source>
        <strain evidence="5 6">1NDH1</strain>
    </source>
</reference>
<dbReference type="Proteomes" id="UP000824321">
    <property type="component" value="Chromosome"/>
</dbReference>
<keyword evidence="1" id="KW-0805">Transcription regulation</keyword>
<keyword evidence="6" id="KW-1185">Reference proteome</keyword>
<proteinExistence type="predicted"/>
<evidence type="ECO:0000256" key="3">
    <source>
        <dbReference type="ARBA" id="ARBA00023163"/>
    </source>
</evidence>
<gene>
    <name evidence="5" type="ORF">K3136_06705</name>
</gene>
<dbReference type="RefSeq" id="WP_221432085.1">
    <property type="nucleotide sequence ID" value="NZ_CP081294.1"/>
</dbReference>
<name>A0ABX9A526_9SPHN</name>
<dbReference type="InterPro" id="IPR011663">
    <property type="entry name" value="UTRA"/>
</dbReference>
<dbReference type="SUPFAM" id="SSF46785">
    <property type="entry name" value="Winged helix' DNA-binding domain"/>
    <property type="match status" value="1"/>
</dbReference>
<protein>
    <submittedName>
        <fullName evidence="5">UTRA domain-containing protein</fullName>
    </submittedName>
</protein>
<keyword evidence="2" id="KW-0238">DNA-binding</keyword>
<dbReference type="InterPro" id="IPR028978">
    <property type="entry name" value="Chorismate_lyase_/UTRA_dom_sf"/>
</dbReference>
<evidence type="ECO:0000259" key="4">
    <source>
        <dbReference type="PROSITE" id="PS50949"/>
    </source>
</evidence>
<dbReference type="PANTHER" id="PTHR44846">
    <property type="entry name" value="MANNOSYL-D-GLYCERATE TRANSPORT/METABOLISM SYSTEM REPRESSOR MNGR-RELATED"/>
    <property type="match status" value="1"/>
</dbReference>
<organism evidence="5 6">
    <name type="scientific">Qipengyuania gelatinilytica</name>
    <dbReference type="NCBI Taxonomy" id="2867231"/>
    <lineage>
        <taxon>Bacteria</taxon>
        <taxon>Pseudomonadati</taxon>
        <taxon>Pseudomonadota</taxon>
        <taxon>Alphaproteobacteria</taxon>
        <taxon>Sphingomonadales</taxon>
        <taxon>Erythrobacteraceae</taxon>
        <taxon>Qipengyuania</taxon>
    </lineage>
</organism>
<dbReference type="InterPro" id="IPR050679">
    <property type="entry name" value="Bact_HTH_transcr_reg"/>
</dbReference>
<dbReference type="InterPro" id="IPR000524">
    <property type="entry name" value="Tscrpt_reg_HTH_GntR"/>
</dbReference>
<evidence type="ECO:0000256" key="2">
    <source>
        <dbReference type="ARBA" id="ARBA00023125"/>
    </source>
</evidence>
<dbReference type="SUPFAM" id="SSF64288">
    <property type="entry name" value="Chorismate lyase-like"/>
    <property type="match status" value="1"/>
</dbReference>
<dbReference type="InterPro" id="IPR036388">
    <property type="entry name" value="WH-like_DNA-bd_sf"/>
</dbReference>
<dbReference type="CDD" id="cd07377">
    <property type="entry name" value="WHTH_GntR"/>
    <property type="match status" value="1"/>
</dbReference>
<dbReference type="InterPro" id="IPR036390">
    <property type="entry name" value="WH_DNA-bd_sf"/>
</dbReference>
<dbReference type="SMART" id="SM00345">
    <property type="entry name" value="HTH_GNTR"/>
    <property type="match status" value="1"/>
</dbReference>
<evidence type="ECO:0000256" key="1">
    <source>
        <dbReference type="ARBA" id="ARBA00023015"/>
    </source>
</evidence>
<keyword evidence="3" id="KW-0804">Transcription</keyword>
<dbReference type="PRINTS" id="PR00035">
    <property type="entry name" value="HTHGNTR"/>
</dbReference>
<accession>A0ABX9A526</accession>
<dbReference type="Pfam" id="PF07702">
    <property type="entry name" value="UTRA"/>
    <property type="match status" value="1"/>
</dbReference>